<dbReference type="Proteomes" id="UP001060085">
    <property type="component" value="Linkage Group LG07"/>
</dbReference>
<dbReference type="EMBL" id="CM044707">
    <property type="protein sequence ID" value="KAI5654689.1"/>
    <property type="molecule type" value="Genomic_DNA"/>
</dbReference>
<evidence type="ECO:0000313" key="1">
    <source>
        <dbReference type="EMBL" id="KAI5654689.1"/>
    </source>
</evidence>
<proteinExistence type="predicted"/>
<evidence type="ECO:0000313" key="2">
    <source>
        <dbReference type="Proteomes" id="UP001060085"/>
    </source>
</evidence>
<sequence length="377" mass="42915">MISRLSANGVLPRLLSLESLCSFSTVSAAAQSKTNCLLNCLTSSLAFSEEEALSTLEKIGNRRRSRKEPNLVVNFFLNLGLNKTQIKSLVSVDPKLLLYDVDKTLLPKIQALQDVGLSEADLAKILMNYKSIFSRGRVIRPCVDYLRILLGSDEKVAIVIKKYSNLLDPRAPRIIESNVELLQRNGFSRENVCRLVVKIPRIILRDSEFFEGVMNRVENDLGISRESKMFYHGFIALAGIGDAKFKMKFEMFRSLGLSDATIYKMLARFPNIALSSEDKIRKAWNFYTNELGYAPDYVAARPVMLSLQLERRVKPRSLVVKVLTEKKLNKKKINLYTALLKSESEFIDKFLLPYKRAIPGLYRSYLRIVAKKKVENL</sequence>
<comment type="caution">
    <text evidence="1">The sequence shown here is derived from an EMBL/GenBank/DDBJ whole genome shotgun (WGS) entry which is preliminary data.</text>
</comment>
<gene>
    <name evidence="1" type="ORF">M9H77_31876</name>
</gene>
<accession>A0ACC0A3D9</accession>
<keyword evidence="2" id="KW-1185">Reference proteome</keyword>
<name>A0ACC0A3D9_CATRO</name>
<reference evidence="2" key="1">
    <citation type="journal article" date="2023" name="Nat. Plants">
        <title>Single-cell RNA sequencing provides a high-resolution roadmap for understanding the multicellular compartmentation of specialized metabolism.</title>
        <authorList>
            <person name="Sun S."/>
            <person name="Shen X."/>
            <person name="Li Y."/>
            <person name="Li Y."/>
            <person name="Wang S."/>
            <person name="Li R."/>
            <person name="Zhang H."/>
            <person name="Shen G."/>
            <person name="Guo B."/>
            <person name="Wei J."/>
            <person name="Xu J."/>
            <person name="St-Pierre B."/>
            <person name="Chen S."/>
            <person name="Sun C."/>
        </authorList>
    </citation>
    <scope>NUCLEOTIDE SEQUENCE [LARGE SCALE GENOMIC DNA]</scope>
</reference>
<protein>
    <submittedName>
        <fullName evidence="1">Uncharacterized protein</fullName>
    </submittedName>
</protein>
<organism evidence="1 2">
    <name type="scientific">Catharanthus roseus</name>
    <name type="common">Madagascar periwinkle</name>
    <name type="synonym">Vinca rosea</name>
    <dbReference type="NCBI Taxonomy" id="4058"/>
    <lineage>
        <taxon>Eukaryota</taxon>
        <taxon>Viridiplantae</taxon>
        <taxon>Streptophyta</taxon>
        <taxon>Embryophyta</taxon>
        <taxon>Tracheophyta</taxon>
        <taxon>Spermatophyta</taxon>
        <taxon>Magnoliopsida</taxon>
        <taxon>eudicotyledons</taxon>
        <taxon>Gunneridae</taxon>
        <taxon>Pentapetalae</taxon>
        <taxon>asterids</taxon>
        <taxon>lamiids</taxon>
        <taxon>Gentianales</taxon>
        <taxon>Apocynaceae</taxon>
        <taxon>Rauvolfioideae</taxon>
        <taxon>Vinceae</taxon>
        <taxon>Catharanthinae</taxon>
        <taxon>Catharanthus</taxon>
    </lineage>
</organism>